<dbReference type="AlphaFoldDB" id="A0AAE1MQJ5"/>
<dbReference type="PANTHER" id="PTHR33463:SF198">
    <property type="entry name" value="RPP4C3"/>
    <property type="match status" value="1"/>
</dbReference>
<feature type="coiled-coil region" evidence="4">
    <location>
        <begin position="30"/>
        <end position="92"/>
    </location>
</feature>
<keyword evidence="4" id="KW-0175">Coiled coil</keyword>
<dbReference type="Proteomes" id="UP001293593">
    <property type="component" value="Unassembled WGS sequence"/>
</dbReference>
<dbReference type="InterPro" id="IPR050905">
    <property type="entry name" value="Plant_NBS-LRR"/>
</dbReference>
<evidence type="ECO:0000313" key="7">
    <source>
        <dbReference type="Proteomes" id="UP001293593"/>
    </source>
</evidence>
<dbReference type="PRINTS" id="PR00364">
    <property type="entry name" value="DISEASERSIST"/>
</dbReference>
<evidence type="ECO:0000256" key="1">
    <source>
        <dbReference type="ARBA" id="ARBA00022741"/>
    </source>
</evidence>
<accession>A0AAE1MQJ5</accession>
<evidence type="ECO:0000256" key="4">
    <source>
        <dbReference type="SAM" id="Coils"/>
    </source>
</evidence>
<dbReference type="InterPro" id="IPR027417">
    <property type="entry name" value="P-loop_NTPase"/>
</dbReference>
<evidence type="ECO:0000313" key="6">
    <source>
        <dbReference type="EMBL" id="KAK4270278.1"/>
    </source>
</evidence>
<comment type="caution">
    <text evidence="6">The sequence shown here is derived from an EMBL/GenBank/DDBJ whole genome shotgun (WGS) entry which is preliminary data.</text>
</comment>
<dbReference type="InterPro" id="IPR003593">
    <property type="entry name" value="AAA+_ATPase"/>
</dbReference>
<dbReference type="Gene3D" id="3.40.50.300">
    <property type="entry name" value="P-loop containing nucleotide triphosphate hydrolases"/>
    <property type="match status" value="1"/>
</dbReference>
<dbReference type="Gene3D" id="1.10.8.430">
    <property type="entry name" value="Helical domain of apoptotic protease-activating factors"/>
    <property type="match status" value="1"/>
</dbReference>
<organism evidence="6 7">
    <name type="scientific">Acacia crassicarpa</name>
    <name type="common">northern wattle</name>
    <dbReference type="NCBI Taxonomy" id="499986"/>
    <lineage>
        <taxon>Eukaryota</taxon>
        <taxon>Viridiplantae</taxon>
        <taxon>Streptophyta</taxon>
        <taxon>Embryophyta</taxon>
        <taxon>Tracheophyta</taxon>
        <taxon>Spermatophyta</taxon>
        <taxon>Magnoliopsida</taxon>
        <taxon>eudicotyledons</taxon>
        <taxon>Gunneridae</taxon>
        <taxon>Pentapetalae</taxon>
        <taxon>rosids</taxon>
        <taxon>fabids</taxon>
        <taxon>Fabales</taxon>
        <taxon>Fabaceae</taxon>
        <taxon>Caesalpinioideae</taxon>
        <taxon>mimosoid clade</taxon>
        <taxon>Acacieae</taxon>
        <taxon>Acacia</taxon>
    </lineage>
</organism>
<protein>
    <recommendedName>
        <fullName evidence="5">AAA+ ATPase domain-containing protein</fullName>
    </recommendedName>
</protein>
<evidence type="ECO:0000256" key="3">
    <source>
        <dbReference type="ARBA" id="ARBA00022840"/>
    </source>
</evidence>
<evidence type="ECO:0000259" key="5">
    <source>
        <dbReference type="SMART" id="SM00382"/>
    </source>
</evidence>
<dbReference type="SMART" id="SM00382">
    <property type="entry name" value="AAA"/>
    <property type="match status" value="1"/>
</dbReference>
<evidence type="ECO:0000256" key="2">
    <source>
        <dbReference type="ARBA" id="ARBA00022821"/>
    </source>
</evidence>
<dbReference type="InterPro" id="IPR042197">
    <property type="entry name" value="Apaf_helical"/>
</dbReference>
<dbReference type="PANTHER" id="PTHR33463">
    <property type="entry name" value="NB-ARC DOMAIN-CONTAINING PROTEIN-RELATED"/>
    <property type="match status" value="1"/>
</dbReference>
<dbReference type="SUPFAM" id="SSF52540">
    <property type="entry name" value="P-loop containing nucleoside triphosphate hydrolases"/>
    <property type="match status" value="1"/>
</dbReference>
<dbReference type="GO" id="GO:0006952">
    <property type="term" value="P:defense response"/>
    <property type="evidence" value="ECO:0007669"/>
    <property type="project" value="UniProtKB-KW"/>
</dbReference>
<name>A0AAE1MQJ5_9FABA</name>
<keyword evidence="1" id="KW-0547">Nucleotide-binding</keyword>
<reference evidence="6" key="1">
    <citation type="submission" date="2023-10" db="EMBL/GenBank/DDBJ databases">
        <title>Chromosome-level genome of the transformable northern wattle, Acacia crassicarpa.</title>
        <authorList>
            <person name="Massaro I."/>
            <person name="Sinha N.R."/>
            <person name="Poethig S."/>
            <person name="Leichty A.R."/>
        </authorList>
    </citation>
    <scope>NUCLEOTIDE SEQUENCE</scope>
    <source>
        <strain evidence="6">Acra3RX</strain>
        <tissue evidence="6">Leaf</tissue>
    </source>
</reference>
<dbReference type="EMBL" id="JAWXYG010000006">
    <property type="protein sequence ID" value="KAK4270278.1"/>
    <property type="molecule type" value="Genomic_DNA"/>
</dbReference>
<dbReference type="InterPro" id="IPR002182">
    <property type="entry name" value="NB-ARC"/>
</dbReference>
<dbReference type="Pfam" id="PF00931">
    <property type="entry name" value="NB-ARC"/>
    <property type="match status" value="1"/>
</dbReference>
<dbReference type="GO" id="GO:0043531">
    <property type="term" value="F:ADP binding"/>
    <property type="evidence" value="ECO:0007669"/>
    <property type="project" value="InterPro"/>
</dbReference>
<gene>
    <name evidence="6" type="ORF">QN277_023332</name>
</gene>
<sequence>MEIVMTIAGKATERIIDYIVAPIERQVNYLIFYNDNFKNLKEQYTELKRVKGIISHEVEVERKNGRQIYDAVQNWLNRVDEIVEEAEQLSNDPGHRNVACCKWPFPNFKSRHQLSRKAKKTAGNVAEVMQQKDNIGPLAFLPDLEGVGSTCTTSSEKLESRKKMKENIVLALREPHISRVGVYGLGGVGKSTLVKEVAKQVKNDKLFDKVVMANISQVVDLEKIQLEIADFLGLHFEETTISGRAARLQQRIENERSILVILDDIWEILELDKLGLPLNDRKGCKLLLISRKLDILQNMESQKDFLIGVLNEEEAWNLFEDVVGNVVKDVNLRDVAFQVAKQCAGLIVLIVTVARALKNKDDIDSWKDALNQLKTVDEEGMTEKIYLAIEFSYNQLDGDDVKALFLLCGSLGGPKFRVEYLLKCVMGLGIFKHIDTPKDARLKLHRLINSLKASCLLLEDNSKMKVEMHDIVHEVAFSIASRDQHIFKIGMGGELKKWPSEEFLQRCTQIILSCHIPKLPERLECPNIKRFFLSDKNESLKC</sequence>
<keyword evidence="7" id="KW-1185">Reference proteome</keyword>
<dbReference type="GO" id="GO:0005524">
    <property type="term" value="F:ATP binding"/>
    <property type="evidence" value="ECO:0007669"/>
    <property type="project" value="UniProtKB-KW"/>
</dbReference>
<feature type="domain" description="AAA+ ATPase" evidence="5">
    <location>
        <begin position="176"/>
        <end position="313"/>
    </location>
</feature>
<keyword evidence="2" id="KW-0611">Plant defense</keyword>
<keyword evidence="3" id="KW-0067">ATP-binding</keyword>
<proteinExistence type="predicted"/>